<evidence type="ECO:0008006" key="4">
    <source>
        <dbReference type="Google" id="ProtNLM"/>
    </source>
</evidence>
<dbReference type="EMBL" id="ML994617">
    <property type="protein sequence ID" value="KAF2191175.1"/>
    <property type="molecule type" value="Genomic_DNA"/>
</dbReference>
<feature type="compositionally biased region" description="Low complexity" evidence="1">
    <location>
        <begin position="681"/>
        <end position="692"/>
    </location>
</feature>
<dbReference type="Proteomes" id="UP000800200">
    <property type="component" value="Unassembled WGS sequence"/>
</dbReference>
<name>A0A6A6EJ73_9PEZI</name>
<dbReference type="AlphaFoldDB" id="A0A6A6EJ73"/>
<feature type="compositionally biased region" description="Basic residues" evidence="1">
    <location>
        <begin position="666"/>
        <end position="678"/>
    </location>
</feature>
<dbReference type="Gene3D" id="1.10.10.60">
    <property type="entry name" value="Homeodomain-like"/>
    <property type="match status" value="1"/>
</dbReference>
<proteinExistence type="predicted"/>
<reference evidence="2" key="1">
    <citation type="journal article" date="2020" name="Stud. Mycol.">
        <title>101 Dothideomycetes genomes: a test case for predicting lifestyles and emergence of pathogens.</title>
        <authorList>
            <person name="Haridas S."/>
            <person name="Albert R."/>
            <person name="Binder M."/>
            <person name="Bloem J."/>
            <person name="Labutti K."/>
            <person name="Salamov A."/>
            <person name="Andreopoulos B."/>
            <person name="Baker S."/>
            <person name="Barry K."/>
            <person name="Bills G."/>
            <person name="Bluhm B."/>
            <person name="Cannon C."/>
            <person name="Castanera R."/>
            <person name="Culley D."/>
            <person name="Daum C."/>
            <person name="Ezra D."/>
            <person name="Gonzalez J."/>
            <person name="Henrissat B."/>
            <person name="Kuo A."/>
            <person name="Liang C."/>
            <person name="Lipzen A."/>
            <person name="Lutzoni F."/>
            <person name="Magnuson J."/>
            <person name="Mondo S."/>
            <person name="Nolan M."/>
            <person name="Ohm R."/>
            <person name="Pangilinan J."/>
            <person name="Park H.-J."/>
            <person name="Ramirez L."/>
            <person name="Alfaro M."/>
            <person name="Sun H."/>
            <person name="Tritt A."/>
            <person name="Yoshinaga Y."/>
            <person name="Zwiers L.-H."/>
            <person name="Turgeon B."/>
            <person name="Goodwin S."/>
            <person name="Spatafora J."/>
            <person name="Crous P."/>
            <person name="Grigoriev I."/>
        </authorList>
    </citation>
    <scope>NUCLEOTIDE SEQUENCE</scope>
    <source>
        <strain evidence="2">CBS 207.26</strain>
    </source>
</reference>
<feature type="compositionally biased region" description="Basic and acidic residues" evidence="1">
    <location>
        <begin position="478"/>
        <end position="488"/>
    </location>
</feature>
<evidence type="ECO:0000256" key="1">
    <source>
        <dbReference type="SAM" id="MobiDB-lite"/>
    </source>
</evidence>
<sequence>MADRRSVRSSSRRITPTPQTPSTATTPQPARASRRRGTRSQSHDVESVASATKATRRSARQASVASEGDQGRRPNRQSKRTAQKQDMGDLTTVHEVDTQVNIEGPPETPLRSQREAPVPHRSPGAVSEMSGTTAISSFSMVDAEDLEPSFIQMDLPELYTTSRKFLDHLASDSGLIDDDLKHFNAIRLPDSKFTKFYRFYDEKFNVSLGHFRNDPHQYIGPRAVRRALLGPDRDPASMHSGIDLTLYKANILVFAKQMIHSEREQKNVWDVLLQFDTLFPSLFLPALVTGDKAADHAVGESRLLKETFDFALELRTQLAILVLMRAAEKGALEPDETLREVFFHPQEEGNDSIVRGWDIQGLGGKDSELPEMLRAKVVERINQIRQFFPMDSHSLERGETVDFDSLCSTFSWQAFILQLLHWVRLRNREIEASIKEQGGITAIAEMVEKEIHQLDVTENHAASVAQGTPRKKRTSFGPERRRSSRKYDSGTLVDDGVMGFMKSKERRHAVQPEAESSRQAQQLEERPQNDMQDHPIGEGELQPISNEGNEQPQETTDGKPSASAPERSTAEILQMWNENTKTNKENHNVKTANQQNPGGIFDRQPNAERVQWDDGLEGTQTAVASSSKGKQPQQSSPRKRRRSATEGDIDDDEGDFETENRSANAQKRRQKAPVKRVRIGPSSSAPPSHQPQVGDADRDYVPEQEESLSEVDAPEMTEETEEAPPSSSFAEVRQLASMHSAHLASMKPRKARSEWLEEEEEALLEYMRAFPQKYSKILEFDKKEGYKVLGDRNQVQLKDKVRNMAISMIKSQSGLKPGFKNVVTATSAQGRKLIEDGYEW</sequence>
<accession>A0A6A6EJ73</accession>
<gene>
    <name evidence="2" type="ORF">K469DRAFT_720159</name>
</gene>
<evidence type="ECO:0000313" key="2">
    <source>
        <dbReference type="EMBL" id="KAF2191175.1"/>
    </source>
</evidence>
<dbReference type="OrthoDB" id="5398572at2759"/>
<feature type="compositionally biased region" description="Acidic residues" evidence="1">
    <location>
        <begin position="702"/>
        <end position="722"/>
    </location>
</feature>
<organism evidence="2 3">
    <name type="scientific">Zopfia rhizophila CBS 207.26</name>
    <dbReference type="NCBI Taxonomy" id="1314779"/>
    <lineage>
        <taxon>Eukaryota</taxon>
        <taxon>Fungi</taxon>
        <taxon>Dikarya</taxon>
        <taxon>Ascomycota</taxon>
        <taxon>Pezizomycotina</taxon>
        <taxon>Dothideomycetes</taxon>
        <taxon>Dothideomycetes incertae sedis</taxon>
        <taxon>Zopfiaceae</taxon>
        <taxon>Zopfia</taxon>
    </lineage>
</organism>
<feature type="compositionally biased region" description="Basic residues" evidence="1">
    <location>
        <begin position="73"/>
        <end position="82"/>
    </location>
</feature>
<evidence type="ECO:0000313" key="3">
    <source>
        <dbReference type="Proteomes" id="UP000800200"/>
    </source>
</evidence>
<keyword evidence="3" id="KW-1185">Reference proteome</keyword>
<feature type="region of interest" description="Disordered" evidence="1">
    <location>
        <begin position="458"/>
        <end position="735"/>
    </location>
</feature>
<feature type="compositionally biased region" description="Low complexity" evidence="1">
    <location>
        <begin position="8"/>
        <end position="31"/>
    </location>
</feature>
<feature type="compositionally biased region" description="Basic and acidic residues" evidence="1">
    <location>
        <begin position="523"/>
        <end position="537"/>
    </location>
</feature>
<feature type="compositionally biased region" description="Low complexity" evidence="1">
    <location>
        <begin position="625"/>
        <end position="636"/>
    </location>
</feature>
<protein>
    <recommendedName>
        <fullName evidence="4">Myb-like domain-containing protein</fullName>
    </recommendedName>
</protein>
<feature type="compositionally biased region" description="Acidic residues" evidence="1">
    <location>
        <begin position="647"/>
        <end position="657"/>
    </location>
</feature>
<feature type="region of interest" description="Disordered" evidence="1">
    <location>
        <begin position="1"/>
        <end position="129"/>
    </location>
</feature>
<feature type="compositionally biased region" description="Polar residues" evidence="1">
    <location>
        <begin position="543"/>
        <end position="555"/>
    </location>
</feature>